<dbReference type="InParanoid" id="A0A1B7NFR7"/>
<keyword evidence="8" id="KW-1185">Reference proteome</keyword>
<dbReference type="GO" id="GO:0004190">
    <property type="term" value="F:aspartic-type endopeptidase activity"/>
    <property type="evidence" value="ECO:0007669"/>
    <property type="project" value="UniProtKB-KW"/>
</dbReference>
<feature type="domain" description="Peptidase A1" evidence="6">
    <location>
        <begin position="81"/>
        <end position="401"/>
    </location>
</feature>
<reference evidence="7 8" key="1">
    <citation type="submission" date="2016-06" db="EMBL/GenBank/DDBJ databases">
        <title>Comparative genomics of the ectomycorrhizal sister species Rhizopogon vinicolor and Rhizopogon vesiculosus (Basidiomycota: Boletales) reveals a divergence of the mating type B locus.</title>
        <authorList>
            <consortium name="DOE Joint Genome Institute"/>
            <person name="Mujic A.B."/>
            <person name="Kuo A."/>
            <person name="Tritt A."/>
            <person name="Lipzen A."/>
            <person name="Chen C."/>
            <person name="Johnson J."/>
            <person name="Sharma A."/>
            <person name="Barry K."/>
            <person name="Grigoriev I.V."/>
            <person name="Spatafora J.W."/>
        </authorList>
    </citation>
    <scope>NUCLEOTIDE SEQUENCE [LARGE SCALE GENOMIC DNA]</scope>
    <source>
        <strain evidence="7 8">AM-OR11-026</strain>
    </source>
</reference>
<dbReference type="PANTHER" id="PTHR47966">
    <property type="entry name" value="BETA-SITE APP-CLEAVING ENZYME, ISOFORM A-RELATED"/>
    <property type="match status" value="1"/>
</dbReference>
<dbReference type="STRING" id="1314800.A0A1B7NFR7"/>
<proteinExistence type="inferred from homology"/>
<dbReference type="Pfam" id="PF00026">
    <property type="entry name" value="Asp"/>
    <property type="match status" value="1"/>
</dbReference>
<keyword evidence="5" id="KW-0732">Signal</keyword>
<dbReference type="InterPro" id="IPR021109">
    <property type="entry name" value="Peptidase_aspartic_dom_sf"/>
</dbReference>
<evidence type="ECO:0000256" key="2">
    <source>
        <dbReference type="ARBA" id="ARBA00022750"/>
    </source>
</evidence>
<dbReference type="PROSITE" id="PS00141">
    <property type="entry name" value="ASP_PROTEASE"/>
    <property type="match status" value="2"/>
</dbReference>
<dbReference type="Gene3D" id="2.40.70.10">
    <property type="entry name" value="Acid Proteases"/>
    <property type="match status" value="2"/>
</dbReference>
<feature type="signal peptide" evidence="5">
    <location>
        <begin position="1"/>
        <end position="24"/>
    </location>
</feature>
<sequence length="411" mass="43494">MVLSKSLVSLLFPVLALLLQTARASPRPRASLSTATLKLTLGINSVETNNTTVAARARARVLLQRSGSSSINATNYVGVYHSADVGVGDPPTYYTLLVDTGSSNTWIGASKSYEKTNTSKDTGGQFEITYGIPPEESTVYGEEYLDTVTLNSDLVITNQSIGVAQDGSTSGLPSSFDGIFGLGPVDLTEGVVNNAYQVPTVMNNLYAQKTINSEVLGMFFSPASSDDTTGELTFGGYDASKITGDINYVSITSTYPASTSWGIDQSISYGNTTILSKTTGIVDSGTPFIPIASDAFTLYQSATGGTIDEATGMLTISSDQYDKLSSLYFNIGGVSYELTPNAQIWPRSLNTDIGGSADAIYLIVTDIGSDSGSGLDFVNGHCFLERFYSVFDTTNSQVGFATTEYTDATTN</sequence>
<dbReference type="SUPFAM" id="SSF50630">
    <property type="entry name" value="Acid proteases"/>
    <property type="match status" value="1"/>
</dbReference>
<evidence type="ECO:0000256" key="1">
    <source>
        <dbReference type="ARBA" id="ARBA00007447"/>
    </source>
</evidence>
<evidence type="ECO:0000313" key="7">
    <source>
        <dbReference type="EMBL" id="OAX43682.1"/>
    </source>
</evidence>
<evidence type="ECO:0000256" key="3">
    <source>
        <dbReference type="PIRSR" id="PIRSR601461-1"/>
    </source>
</evidence>
<keyword evidence="4 7" id="KW-0645">Protease</keyword>
<gene>
    <name evidence="7" type="ORF">K503DRAFT_765643</name>
</gene>
<dbReference type="InterPro" id="IPR033121">
    <property type="entry name" value="PEPTIDASE_A1"/>
</dbReference>
<dbReference type="InterPro" id="IPR034164">
    <property type="entry name" value="Pepsin-like_dom"/>
</dbReference>
<evidence type="ECO:0000313" key="8">
    <source>
        <dbReference type="Proteomes" id="UP000092154"/>
    </source>
</evidence>
<organism evidence="7 8">
    <name type="scientific">Rhizopogon vinicolor AM-OR11-026</name>
    <dbReference type="NCBI Taxonomy" id="1314800"/>
    <lineage>
        <taxon>Eukaryota</taxon>
        <taxon>Fungi</taxon>
        <taxon>Dikarya</taxon>
        <taxon>Basidiomycota</taxon>
        <taxon>Agaricomycotina</taxon>
        <taxon>Agaricomycetes</taxon>
        <taxon>Agaricomycetidae</taxon>
        <taxon>Boletales</taxon>
        <taxon>Suillineae</taxon>
        <taxon>Rhizopogonaceae</taxon>
        <taxon>Rhizopogon</taxon>
    </lineage>
</organism>
<dbReference type="OrthoDB" id="660550at2759"/>
<protein>
    <submittedName>
        <fullName evidence="7">Acid protease</fullName>
    </submittedName>
</protein>
<dbReference type="EMBL" id="KV448134">
    <property type="protein sequence ID" value="OAX43682.1"/>
    <property type="molecule type" value="Genomic_DNA"/>
</dbReference>
<evidence type="ECO:0000256" key="5">
    <source>
        <dbReference type="SAM" id="SignalP"/>
    </source>
</evidence>
<dbReference type="AlphaFoldDB" id="A0A1B7NFR7"/>
<dbReference type="CDD" id="cd05471">
    <property type="entry name" value="pepsin_like"/>
    <property type="match status" value="1"/>
</dbReference>
<evidence type="ECO:0000256" key="4">
    <source>
        <dbReference type="RuleBase" id="RU000454"/>
    </source>
</evidence>
<feature type="chain" id="PRO_5008597995" evidence="5">
    <location>
        <begin position="25"/>
        <end position="411"/>
    </location>
</feature>
<name>A0A1B7NFR7_9AGAM</name>
<dbReference type="FunCoup" id="A0A1B7NFR7">
    <property type="interactions" value="58"/>
</dbReference>
<dbReference type="InterPro" id="IPR001969">
    <property type="entry name" value="Aspartic_peptidase_AS"/>
</dbReference>
<dbReference type="GO" id="GO:0006508">
    <property type="term" value="P:proteolysis"/>
    <property type="evidence" value="ECO:0007669"/>
    <property type="project" value="UniProtKB-KW"/>
</dbReference>
<dbReference type="InterPro" id="IPR001461">
    <property type="entry name" value="Aspartic_peptidase_A1"/>
</dbReference>
<dbReference type="PANTHER" id="PTHR47966:SF51">
    <property type="entry name" value="BETA-SITE APP-CLEAVING ENZYME, ISOFORM A-RELATED"/>
    <property type="match status" value="1"/>
</dbReference>
<dbReference type="PROSITE" id="PS51767">
    <property type="entry name" value="PEPTIDASE_A1"/>
    <property type="match status" value="1"/>
</dbReference>
<keyword evidence="2 4" id="KW-0064">Aspartyl protease</keyword>
<dbReference type="Proteomes" id="UP000092154">
    <property type="component" value="Unassembled WGS sequence"/>
</dbReference>
<accession>A0A1B7NFR7</accession>
<keyword evidence="4" id="KW-0378">Hydrolase</keyword>
<comment type="similarity">
    <text evidence="1 4">Belongs to the peptidase A1 family.</text>
</comment>
<evidence type="ECO:0000259" key="6">
    <source>
        <dbReference type="PROSITE" id="PS51767"/>
    </source>
</evidence>
<feature type="active site" evidence="3">
    <location>
        <position position="99"/>
    </location>
</feature>
<dbReference type="PRINTS" id="PR00792">
    <property type="entry name" value="PEPSIN"/>
</dbReference>
<feature type="active site" evidence="3">
    <location>
        <position position="283"/>
    </location>
</feature>